<evidence type="ECO:0000313" key="2">
    <source>
        <dbReference type="EMBL" id="ETK05309.1"/>
    </source>
</evidence>
<gene>
    <name evidence="2" type="ORF">T229_04245</name>
</gene>
<protein>
    <submittedName>
        <fullName evidence="2">Uncharacterized protein</fullName>
    </submittedName>
</protein>
<name>W2CDI6_9BACT</name>
<sequence length="158" mass="18057">MMSDMNTSRLKEAVDETPDVTGNHKKGLMALNDSDKKLIIVPDTRKIGGSLDIDSTTKRQYPNAARWDYAVEYDGETFFIEVHPASTTKLDVMLSKLEWLKRWLKTKAPRIDALKAKSKPPFHWVHTGSSKIIKGSKQYKQLATHKLLPVKVWNYESL</sequence>
<dbReference type="Proteomes" id="UP000018872">
    <property type="component" value="Unassembled WGS sequence"/>
</dbReference>
<reference evidence="2 3" key="1">
    <citation type="submission" date="2013-11" db="EMBL/GenBank/DDBJ databases">
        <title>Single cell genomics of uncultured Tannerella BU063 (oral taxon 286).</title>
        <authorList>
            <person name="Beall C.J."/>
            <person name="Campbell A.G."/>
            <person name="Griffen A.L."/>
            <person name="Podar M."/>
            <person name="Leys E.J."/>
        </authorList>
    </citation>
    <scope>NUCLEOTIDE SEQUENCE [LARGE SCALE GENOMIC DNA]</scope>
    <source>
        <strain evidence="2">Cell 5</strain>
    </source>
</reference>
<dbReference type="PATRIC" id="fig|1410950.3.peg.444"/>
<accession>W2CDI6</accession>
<evidence type="ECO:0000313" key="3">
    <source>
        <dbReference type="Proteomes" id="UP000018872"/>
    </source>
</evidence>
<dbReference type="AlphaFoldDB" id="W2CDI6"/>
<dbReference type="EMBL" id="AYYC01000544">
    <property type="protein sequence ID" value="ETK05309.1"/>
    <property type="molecule type" value="Genomic_DNA"/>
</dbReference>
<comment type="caution">
    <text evidence="2">The sequence shown here is derived from an EMBL/GenBank/DDBJ whole genome shotgun (WGS) entry which is preliminary data.</text>
</comment>
<evidence type="ECO:0000256" key="1">
    <source>
        <dbReference type="SAM" id="MobiDB-lite"/>
    </source>
</evidence>
<proteinExistence type="predicted"/>
<feature type="region of interest" description="Disordered" evidence="1">
    <location>
        <begin position="1"/>
        <end position="27"/>
    </location>
</feature>
<organism evidence="2 3">
    <name type="scientific">Tannerella sp. oral taxon BU063 isolate Cell 5</name>
    <dbReference type="NCBI Taxonomy" id="1410950"/>
    <lineage>
        <taxon>Bacteria</taxon>
        <taxon>Pseudomonadati</taxon>
        <taxon>Bacteroidota</taxon>
        <taxon>Bacteroidia</taxon>
        <taxon>Bacteroidales</taxon>
        <taxon>Tannerellaceae</taxon>
        <taxon>Tannerella</taxon>
    </lineage>
</organism>